<accession>A0A433XCJ7</accession>
<organism evidence="2 3">
    <name type="scientific">Paenibacillus zeisoli</name>
    <dbReference type="NCBI Taxonomy" id="2496267"/>
    <lineage>
        <taxon>Bacteria</taxon>
        <taxon>Bacillati</taxon>
        <taxon>Bacillota</taxon>
        <taxon>Bacilli</taxon>
        <taxon>Bacillales</taxon>
        <taxon>Paenibacillaceae</taxon>
        <taxon>Paenibacillus</taxon>
    </lineage>
</organism>
<keyword evidence="3" id="KW-1185">Reference proteome</keyword>
<feature type="transmembrane region" description="Helical" evidence="1">
    <location>
        <begin position="46"/>
        <end position="66"/>
    </location>
</feature>
<dbReference type="Proteomes" id="UP000272464">
    <property type="component" value="Unassembled WGS sequence"/>
</dbReference>
<keyword evidence="1" id="KW-0472">Membrane</keyword>
<comment type="caution">
    <text evidence="2">The sequence shown here is derived from an EMBL/GenBank/DDBJ whole genome shotgun (WGS) entry which is preliminary data.</text>
</comment>
<reference evidence="2 3" key="1">
    <citation type="submission" date="2018-12" db="EMBL/GenBank/DDBJ databases">
        <authorList>
            <person name="Sun L."/>
            <person name="Chen Z."/>
        </authorList>
    </citation>
    <scope>NUCLEOTIDE SEQUENCE [LARGE SCALE GENOMIC DNA]</scope>
    <source>
        <strain evidence="2 3">3-5-3</strain>
    </source>
</reference>
<dbReference type="Gene3D" id="2.60.40.1630">
    <property type="entry name" value="bacillus anthracis domain"/>
    <property type="match status" value="1"/>
</dbReference>
<dbReference type="RefSeq" id="WP_127199261.1">
    <property type="nucleotide sequence ID" value="NZ_RZNX01000003.1"/>
</dbReference>
<dbReference type="AlphaFoldDB" id="A0A433XCJ7"/>
<evidence type="ECO:0000256" key="1">
    <source>
        <dbReference type="SAM" id="Phobius"/>
    </source>
</evidence>
<dbReference type="EMBL" id="RZNX01000003">
    <property type="protein sequence ID" value="RUT31881.1"/>
    <property type="molecule type" value="Genomic_DNA"/>
</dbReference>
<protein>
    <submittedName>
        <fullName evidence="2">DUF4179 domain-containing protein</fullName>
    </submittedName>
</protein>
<name>A0A433XCJ7_9BACL</name>
<sequence length="329" mass="37624">MSLYEELNNVRIDVSAYEEEMLTEIERKRWEKRVLRKLPKRRTPSMIKWVGLAGAMVLLASLIIPLSGTALAKMPLVYQLIESFIQVDHPPDLSNYKTTVGETAENAYGRMTLNEVLVDTDRLLISATLEPNKRINRFDLEVLKPTIFINGEEARDPYLTQSIGRENDGAYTITGDVPLNTLPHFPKGDQLQFKISYNSVRKDEKVVIDKPWVFDVRVSTKQMQKDTVTYEINKPLPLKHGGTVTINKVVSSPVSTTLYYDVSQAKIGSFWIRLVSKGGKIKELQFYESKISGERTYHRYGPLDLKKETYWIVAEDKNGKEISPRVPIK</sequence>
<dbReference type="OrthoDB" id="2729200at2"/>
<evidence type="ECO:0000313" key="2">
    <source>
        <dbReference type="EMBL" id="RUT31881.1"/>
    </source>
</evidence>
<proteinExistence type="predicted"/>
<keyword evidence="1" id="KW-1133">Transmembrane helix</keyword>
<keyword evidence="1" id="KW-0812">Transmembrane</keyword>
<gene>
    <name evidence="2" type="ORF">EJP77_10920</name>
</gene>
<evidence type="ECO:0000313" key="3">
    <source>
        <dbReference type="Proteomes" id="UP000272464"/>
    </source>
</evidence>